<sequence>MVSSSTNSTSPAKVTQASIHHEFIERALPAWLTLATPQRLRTLKVGGAGIPGWIRNASKAEHLSMLNALEASWSSQNDVDKMLMDLQDVYTFAEPLLRQALKEKYGVEDDVKETFLKLYSEVKLSPWAHNFDGGATSRTVSLLDAALHNFSSSEVFLSGSEFISRPDAQGHFDIKKIRSTMSIEQFTALCRELDIGARYKHYLESYLRPTDGLARGVLQHKVIKSQQAALKIALQMALLRKDIGAQAYLVVQGMIKGLKGLTLDGVPVRYYHLTMLDTLLKGIVLIAADLDAPYGANRRIIAYVPHDPEHPLKEYASLVEFSRELTRQLRDTGQASSPAQPLSRLSFQQFFSRFVDHQQRGHFFAALNGQLVRITQHDKEWGVDLPVWRETPEEHPRLRYGVMRFENDTETRFNGDLWVYLYQQQQNKILNDARALVISTADADRTERWAWVENLQKMLSDIFNVALLVVTPFVPFLGELMLAYTAYQLVSEVVEGVLDLSEGLYLAAAEQLIGFTESLVQLAAFAGGIKIGDLAFSRLSPFIEGAKPVTLPTGKQRLWGQNLEPYQQKALVLAADSKPDELWLHQHDGKPILRLDTSHFELKKDPQTGKHRVQHPTRPDAYQPVVESNGAGAFVIEGEQPQSWDEQTLMARMGQPLDGLTDSFDDIRTVSRTHVDAMRRMYIDNEPPLPLLSDTVTRFRIDRDIQTFIDQISSEQPQHYLKADVRTQLQLLDGVWPREKPLQLVARDGGVIWQTGSNDSAPVRINEDRLNDGDLIATLLSHLDEGETKTLMEVGLGASVTTAGAHAKILRAELARRANAKRNFMFNARYKEHELRWSPQVQAVQSEMPGLPGTVAQELLAVATPEELQIVAQGRLPSRLKGLALYAREEVRVARAYEGLYLGSIESFDTETLVLHSLENLPGWPSDVSIQVRLFEYEGGVLDSIGTEHAKLKRTIVSRVDGSFQAYDDQGHALHAETDLYSSILQALPDAELNGLNIRRSDVQTLKQAVRDHAVRPDRLSTILAQSPVPIPPAFNPTLLRLRGGASNGEGVGSESLNIQAVFKDLVERAYSSEPLPSLKNDYLNGLKLIHENLSVLDLNYLQWAFHDAVDSPLVTATMRQSVELLPELKKLLSPEQFTELLNNMFMDGEPTPLSDSQRELGMTARYLKRTERTDQYESLALAAKAGNAPSGTLADLHSYVEMLGEHMSAAEKVIEVSSQTMADLNMAQRAITRAKELLPLSGNQLPSIWEKGGSAIAALKNLRKIDLVTGLPTAELTTAEAAQAAINIKGGNCSENSKVTFSILANQPRTSEIHIVKATNFDHQYVVIGDLSHPEQLVAADSWPEFPSAHLTSEGYFTFDPEPVLTLKPGPAVAEYAFIDDAPSGPAVIPPRGSDDSTLRAIKVAKLHQKGGYAQWTSLKELGATYVSPDERAVSFERHSASVIENRIETFEGYYKAISSR</sequence>
<organism evidence="2 3">
    <name type="scientific">Pseudomonas brassicacearum</name>
    <dbReference type="NCBI Taxonomy" id="930166"/>
    <lineage>
        <taxon>Bacteria</taxon>
        <taxon>Pseudomonadati</taxon>
        <taxon>Pseudomonadota</taxon>
        <taxon>Gammaproteobacteria</taxon>
        <taxon>Pseudomonadales</taxon>
        <taxon>Pseudomonadaceae</taxon>
        <taxon>Pseudomonas</taxon>
    </lineage>
</organism>
<gene>
    <name evidence="2" type="ORF">BK658_16285</name>
</gene>
<proteinExistence type="predicted"/>
<dbReference type="EMBL" id="MOBI01000017">
    <property type="protein sequence ID" value="ROM96111.1"/>
    <property type="molecule type" value="Genomic_DNA"/>
</dbReference>
<reference evidence="2 3" key="1">
    <citation type="submission" date="2016-10" db="EMBL/GenBank/DDBJ databases">
        <title>Comparative genome analysis of multiple Pseudomonas spp. focuses on biocontrol and plant growth promoting traits.</title>
        <authorList>
            <person name="Tao X.-Y."/>
            <person name="Taylor C.G."/>
        </authorList>
    </citation>
    <scope>NUCLEOTIDE SEQUENCE [LARGE SCALE GENOMIC DNA]</scope>
    <source>
        <strain evidence="2 3">37D10</strain>
    </source>
</reference>
<evidence type="ECO:0000313" key="3">
    <source>
        <dbReference type="Proteomes" id="UP000284684"/>
    </source>
</evidence>
<comment type="caution">
    <text evidence="2">The sequence shown here is derived from an EMBL/GenBank/DDBJ whole genome shotgun (WGS) entry which is preliminary data.</text>
</comment>
<dbReference type="Proteomes" id="UP000284684">
    <property type="component" value="Unassembled WGS sequence"/>
</dbReference>
<name>A0A423GQU9_9PSED</name>
<evidence type="ECO:0000259" key="1">
    <source>
        <dbReference type="Pfam" id="PF20178"/>
    </source>
</evidence>
<dbReference type="InterPro" id="IPR046673">
    <property type="entry name" value="ToxA_N"/>
</dbReference>
<protein>
    <recommendedName>
        <fullName evidence="1">Dermonecrotic toxin N-terminal domain-containing protein</fullName>
    </recommendedName>
</protein>
<feature type="domain" description="Dermonecrotic toxin N-terminal" evidence="1">
    <location>
        <begin position="85"/>
        <end position="334"/>
    </location>
</feature>
<dbReference type="Pfam" id="PF20178">
    <property type="entry name" value="ToxA_N"/>
    <property type="match status" value="1"/>
</dbReference>
<evidence type="ECO:0000313" key="2">
    <source>
        <dbReference type="EMBL" id="ROM96111.1"/>
    </source>
</evidence>
<accession>A0A423GQU9</accession>